<dbReference type="InterPro" id="IPR051225">
    <property type="entry name" value="NAD(P)_epim/dehydratase"/>
</dbReference>
<dbReference type="GO" id="GO:0006567">
    <property type="term" value="P:L-threonine catabolic process"/>
    <property type="evidence" value="ECO:0007669"/>
    <property type="project" value="TreeGrafter"/>
</dbReference>
<protein>
    <submittedName>
        <fullName evidence="3">L-threonine 3-dehydrogenase</fullName>
    </submittedName>
</protein>
<dbReference type="SUPFAM" id="SSF51735">
    <property type="entry name" value="NAD(P)-binding Rossmann-fold domains"/>
    <property type="match status" value="1"/>
</dbReference>
<feature type="domain" description="NAD-dependent epimerase/dehydratase" evidence="2">
    <location>
        <begin position="4"/>
        <end position="239"/>
    </location>
</feature>
<organism evidence="3 4">
    <name type="scientific">Enhygromyxa salina</name>
    <dbReference type="NCBI Taxonomy" id="215803"/>
    <lineage>
        <taxon>Bacteria</taxon>
        <taxon>Pseudomonadati</taxon>
        <taxon>Myxococcota</taxon>
        <taxon>Polyangia</taxon>
        <taxon>Nannocystales</taxon>
        <taxon>Nannocystaceae</taxon>
        <taxon>Enhygromyxa</taxon>
    </lineage>
</organism>
<dbReference type="InterPro" id="IPR001509">
    <property type="entry name" value="Epimerase_deHydtase"/>
</dbReference>
<dbReference type="Proteomes" id="UP000031599">
    <property type="component" value="Unassembled WGS sequence"/>
</dbReference>
<dbReference type="AlphaFoldDB" id="A0A0C2A1L7"/>
<dbReference type="GO" id="GO:0008743">
    <property type="term" value="F:L-threonine 3-dehydrogenase activity"/>
    <property type="evidence" value="ECO:0007669"/>
    <property type="project" value="TreeGrafter"/>
</dbReference>
<proteinExistence type="inferred from homology"/>
<dbReference type="EMBL" id="JMCC02000027">
    <property type="protein sequence ID" value="KIG17268.1"/>
    <property type="molecule type" value="Genomic_DNA"/>
</dbReference>
<sequence>MRTLVTGAGGQVGLDLIRALLQQGDVVHATDLGPRPEAAADLPADLPWHQLDVTDPEQLYTCFDRLQPERVFHLAAILSARGEVDPALTYRVNQTGTYNVLEACRLTDVRQLMFTSTIAVFGPGLPETVGDDEALHPTTMYGVTKAASELLGEYYNARFDLDVRGVRFPGLISASIPGGGSSDYVVFMYIDGVRKGAYEAFCRPDTRIPLMYMPDGVRALLELSAAPRDQLSRCIYNIAAFSPTAQEIAVEVAGALPKGADFSFVSDPARQKILDSWPSVLDDRNARADWGWAPRYDLPAMTEQLLPEIRALLETRADALDH</sequence>
<dbReference type="PANTHER" id="PTHR42687:SF1">
    <property type="entry name" value="L-THREONINE 3-DEHYDROGENASE, MITOCHONDRIAL"/>
    <property type="match status" value="1"/>
</dbReference>
<dbReference type="Gene3D" id="3.40.50.720">
    <property type="entry name" value="NAD(P)-binding Rossmann-like Domain"/>
    <property type="match status" value="1"/>
</dbReference>
<dbReference type="RefSeq" id="WP_052548467.1">
    <property type="nucleotide sequence ID" value="NZ_JMCC02000027.1"/>
</dbReference>
<evidence type="ECO:0000259" key="2">
    <source>
        <dbReference type="Pfam" id="PF01370"/>
    </source>
</evidence>
<comment type="similarity">
    <text evidence="1">Belongs to the NAD(P)-dependent epimerase/dehydratase family.</text>
</comment>
<reference evidence="3 4" key="1">
    <citation type="submission" date="2014-12" db="EMBL/GenBank/DDBJ databases">
        <title>Genome assembly of Enhygromyxa salina DSM 15201.</title>
        <authorList>
            <person name="Sharma G."/>
            <person name="Subramanian S."/>
        </authorList>
    </citation>
    <scope>NUCLEOTIDE SEQUENCE [LARGE SCALE GENOMIC DNA]</scope>
    <source>
        <strain evidence="3 4">DSM 15201</strain>
    </source>
</reference>
<comment type="caution">
    <text evidence="3">The sequence shown here is derived from an EMBL/GenBank/DDBJ whole genome shotgun (WGS) entry which is preliminary data.</text>
</comment>
<accession>A0A0C2A1L7</accession>
<dbReference type="InterPro" id="IPR036291">
    <property type="entry name" value="NAD(P)-bd_dom_sf"/>
</dbReference>
<evidence type="ECO:0000313" key="3">
    <source>
        <dbReference type="EMBL" id="KIG17268.1"/>
    </source>
</evidence>
<name>A0A0C2A1L7_9BACT</name>
<dbReference type="Pfam" id="PF01370">
    <property type="entry name" value="Epimerase"/>
    <property type="match status" value="1"/>
</dbReference>
<dbReference type="PANTHER" id="PTHR42687">
    <property type="entry name" value="L-THREONINE 3-DEHYDROGENASE"/>
    <property type="match status" value="1"/>
</dbReference>
<gene>
    <name evidence="3" type="ORF">DB30_03451</name>
</gene>
<evidence type="ECO:0000256" key="1">
    <source>
        <dbReference type="ARBA" id="ARBA00007637"/>
    </source>
</evidence>
<evidence type="ECO:0000313" key="4">
    <source>
        <dbReference type="Proteomes" id="UP000031599"/>
    </source>
</evidence>